<evidence type="ECO:0000313" key="4">
    <source>
        <dbReference type="Proteomes" id="UP000321954"/>
    </source>
</evidence>
<dbReference type="RefSeq" id="WP_146830935.1">
    <property type="nucleotide sequence ID" value="NZ_CP042476.1"/>
</dbReference>
<evidence type="ECO:0000256" key="2">
    <source>
        <dbReference type="SAM" id="SignalP"/>
    </source>
</evidence>
<evidence type="ECO:0000313" key="3">
    <source>
        <dbReference type="EMBL" id="QED36778.1"/>
    </source>
</evidence>
<reference evidence="3 4" key="1">
    <citation type="submission" date="2019-08" db="EMBL/GenBank/DDBJ databases">
        <title>Antarcticibacterium arcticum sp. nov., a bacterium isolated from marine sediment of the Canadian Beaufort Sea.</title>
        <authorList>
            <person name="Lee Y.M."/>
            <person name="Baek K."/>
            <person name="Lee D.-H."/>
            <person name="Shin S.C."/>
            <person name="Jin Y.K."/>
            <person name="Park Y."/>
        </authorList>
    </citation>
    <scope>NUCLEOTIDE SEQUENCE [LARGE SCALE GENOMIC DNA]</scope>
    <source>
        <strain evidence="3 4">PAMC 28998</strain>
    </source>
</reference>
<dbReference type="KEGG" id="anp:FK178_03220"/>
<organism evidence="3 4">
    <name type="scientific">Antarcticibacterium arcticum</name>
    <dbReference type="NCBI Taxonomy" id="2585771"/>
    <lineage>
        <taxon>Bacteria</taxon>
        <taxon>Pseudomonadati</taxon>
        <taxon>Bacteroidota</taxon>
        <taxon>Flavobacteriia</taxon>
        <taxon>Flavobacteriales</taxon>
        <taxon>Flavobacteriaceae</taxon>
        <taxon>Antarcticibacterium</taxon>
    </lineage>
</organism>
<dbReference type="Gene3D" id="1.20.5.320">
    <property type="entry name" value="6-Phosphogluconate Dehydrogenase, domain 3"/>
    <property type="match status" value="1"/>
</dbReference>
<protein>
    <submittedName>
        <fullName evidence="3">Collagen-like protein</fullName>
    </submittedName>
</protein>
<dbReference type="Proteomes" id="UP000321954">
    <property type="component" value="Chromosome"/>
</dbReference>
<feature type="signal peptide" evidence="2">
    <location>
        <begin position="1"/>
        <end position="19"/>
    </location>
</feature>
<gene>
    <name evidence="3" type="ORF">FK178_03220</name>
</gene>
<name>A0A5B8YIC2_9FLAO</name>
<evidence type="ECO:0000256" key="1">
    <source>
        <dbReference type="SAM" id="MobiDB-lite"/>
    </source>
</evidence>
<sequence length="185" mass="19886">MKKLFTLLFCSAFVLSSCSSDGPAGPQGPPGPEGPQGENGLIATVIDLEGSFTAANNYELFLDFNDANVEVFETDVVLVYLKVGEDGTAGGAPVEVFRMLPQTYFLDGGALQYNFDYTFFDVLIFLDGTIDFATLDPSYTQNQVLRIAIIPGEFATSGVDLSNMNAVMKGLNLEPNDVIKASLDN</sequence>
<feature type="region of interest" description="Disordered" evidence="1">
    <location>
        <begin position="19"/>
        <end position="39"/>
    </location>
</feature>
<proteinExistence type="predicted"/>
<accession>A0A5B8YIC2</accession>
<keyword evidence="2" id="KW-0732">Signal</keyword>
<keyword evidence="4" id="KW-1185">Reference proteome</keyword>
<dbReference type="EMBL" id="CP042476">
    <property type="protein sequence ID" value="QED36778.1"/>
    <property type="molecule type" value="Genomic_DNA"/>
</dbReference>
<feature type="chain" id="PRO_5022948936" evidence="2">
    <location>
        <begin position="20"/>
        <end position="185"/>
    </location>
</feature>
<dbReference type="PROSITE" id="PS51257">
    <property type="entry name" value="PROKAR_LIPOPROTEIN"/>
    <property type="match status" value="1"/>
</dbReference>
<dbReference type="AlphaFoldDB" id="A0A5B8YIC2"/>
<keyword evidence="3" id="KW-0176">Collagen</keyword>
<dbReference type="OrthoDB" id="1524444at2"/>